<evidence type="ECO:0000256" key="2">
    <source>
        <dbReference type="ARBA" id="ARBA00023052"/>
    </source>
</evidence>
<dbReference type="CDD" id="cd00568">
    <property type="entry name" value="TPP_enzymes"/>
    <property type="match status" value="1"/>
</dbReference>
<feature type="domain" description="Thiamine pyrophosphate enzyme N-terminal TPP-binding" evidence="6">
    <location>
        <begin position="7"/>
        <end position="113"/>
    </location>
</feature>
<dbReference type="SUPFAM" id="SSF52518">
    <property type="entry name" value="Thiamin diphosphate-binding fold (THDP-binding)"/>
    <property type="match status" value="2"/>
</dbReference>
<dbReference type="InterPro" id="IPR012001">
    <property type="entry name" value="Thiamin_PyroP_enz_TPP-bd_dom"/>
</dbReference>
<dbReference type="Proteomes" id="UP001335100">
    <property type="component" value="Unassembled WGS sequence"/>
</dbReference>
<dbReference type="Pfam" id="PF02776">
    <property type="entry name" value="TPP_enzyme_N"/>
    <property type="match status" value="1"/>
</dbReference>
<gene>
    <name evidence="7" type="ORF">V0R50_08135</name>
</gene>
<dbReference type="RefSeq" id="WP_330074075.1">
    <property type="nucleotide sequence ID" value="NZ_JAZDQJ010000006.1"/>
</dbReference>
<sequence length="535" mass="56403">MHESTLTGGQALVRLLANYGVDTVFGIPGVHTLELYRGLPGSGIRHVLTRHEQGAGFMADGYARVSGKPGVCFVITGPGVTNAATAIGQAYADSVPMLVISSVNHTASLGKGWGCLHETQDQRAMTASITAFSAVALSAEDLPQLIARAWAVFDSERPRPVHISVPLDVLAAPVARDWSHEVVRRPGRGVPARELLDQAAARLAAAKRPMIIAGGGAIDASVELEQLSSRLAAPVFTSVAGKGLLPPEAPLNAGSSLCVEPGWKLIAEADVVLAVGTEMADTDFWRERLPLNGELLRVDIDPRKFNDFYPCALALHGDARQTLAGLLEQLPDIRREAGAAIDAVAGLRQAIRAGHGPLQGIHQAILDRVAAALPENAFISTDMTQLAYTGNYAFASRAPRSWLHPTGYGTLGYGLPAGIGAMFGGNGRPGLVLVGDGGFLYTAQELATAVEELEHPLVVLLWNNDALGQIRDDMLGLDIEPIGVLPRNPDFAGLGRAFGCHVAQPASLDALQAELHAGFARNGVTLIELKHACAR</sequence>
<dbReference type="InterPro" id="IPR029035">
    <property type="entry name" value="DHS-like_NAD/FAD-binding_dom"/>
</dbReference>
<name>A0ABU7HNS6_9PSED</name>
<feature type="domain" description="Thiamine pyrophosphate enzyme central" evidence="4">
    <location>
        <begin position="196"/>
        <end position="326"/>
    </location>
</feature>
<accession>A0ABU7HNS6</accession>
<dbReference type="Gene3D" id="3.40.50.1220">
    <property type="entry name" value="TPP-binding domain"/>
    <property type="match status" value="1"/>
</dbReference>
<dbReference type="Gene3D" id="3.40.50.970">
    <property type="match status" value="2"/>
</dbReference>
<evidence type="ECO:0000259" key="5">
    <source>
        <dbReference type="Pfam" id="PF02775"/>
    </source>
</evidence>
<dbReference type="InterPro" id="IPR029061">
    <property type="entry name" value="THDP-binding"/>
</dbReference>
<proteinExistence type="inferred from homology"/>
<evidence type="ECO:0000259" key="6">
    <source>
        <dbReference type="Pfam" id="PF02776"/>
    </source>
</evidence>
<dbReference type="CDD" id="cd07035">
    <property type="entry name" value="TPP_PYR_POX_like"/>
    <property type="match status" value="1"/>
</dbReference>
<protein>
    <submittedName>
        <fullName evidence="7">5-guanidino-2-oxopentanoate decarboxylase</fullName>
    </submittedName>
</protein>
<dbReference type="Pfam" id="PF00205">
    <property type="entry name" value="TPP_enzyme_M"/>
    <property type="match status" value="1"/>
</dbReference>
<organism evidence="7 8">
    <name type="scientific">Pseudomonas ulcerans</name>
    <dbReference type="NCBI Taxonomy" id="3115852"/>
    <lineage>
        <taxon>Bacteria</taxon>
        <taxon>Pseudomonadati</taxon>
        <taxon>Pseudomonadota</taxon>
        <taxon>Gammaproteobacteria</taxon>
        <taxon>Pseudomonadales</taxon>
        <taxon>Pseudomonadaceae</taxon>
        <taxon>Pseudomonas</taxon>
    </lineage>
</organism>
<keyword evidence="8" id="KW-1185">Reference proteome</keyword>
<dbReference type="InterPro" id="IPR045229">
    <property type="entry name" value="TPP_enz"/>
</dbReference>
<dbReference type="PANTHER" id="PTHR18968">
    <property type="entry name" value="THIAMINE PYROPHOSPHATE ENZYMES"/>
    <property type="match status" value="1"/>
</dbReference>
<feature type="domain" description="Thiamine pyrophosphate enzyme TPP-binding" evidence="5">
    <location>
        <begin position="387"/>
        <end position="528"/>
    </location>
</feature>
<evidence type="ECO:0000256" key="3">
    <source>
        <dbReference type="RuleBase" id="RU362132"/>
    </source>
</evidence>
<dbReference type="InterPro" id="IPR011766">
    <property type="entry name" value="TPP_enzyme_TPP-bd"/>
</dbReference>
<dbReference type="PANTHER" id="PTHR18968:SF13">
    <property type="entry name" value="ACETOLACTATE SYNTHASE CATALYTIC SUBUNIT, MITOCHONDRIAL"/>
    <property type="match status" value="1"/>
</dbReference>
<dbReference type="NCBIfam" id="NF005712">
    <property type="entry name" value="PRK07524.1"/>
    <property type="match status" value="1"/>
</dbReference>
<reference evidence="7 8" key="1">
    <citation type="submission" date="2024-01" db="EMBL/GenBank/DDBJ databases">
        <title>Unpublished Manusciprt.</title>
        <authorList>
            <person name="Duman M."/>
            <person name="Valdes E.G."/>
            <person name="Ajmi N."/>
            <person name="Altun S."/>
            <person name="Saticioglu I.B."/>
        </authorList>
    </citation>
    <scope>NUCLEOTIDE SEQUENCE [LARGE SCALE GENOMIC DNA]</scope>
    <source>
        <strain evidence="7 8">148P</strain>
    </source>
</reference>
<dbReference type="SUPFAM" id="SSF52467">
    <property type="entry name" value="DHS-like NAD/FAD-binding domain"/>
    <property type="match status" value="1"/>
</dbReference>
<evidence type="ECO:0000313" key="8">
    <source>
        <dbReference type="Proteomes" id="UP001335100"/>
    </source>
</evidence>
<evidence type="ECO:0000313" key="7">
    <source>
        <dbReference type="EMBL" id="MEE1933187.1"/>
    </source>
</evidence>
<dbReference type="InterPro" id="IPR012000">
    <property type="entry name" value="Thiamin_PyroP_enz_cen_dom"/>
</dbReference>
<dbReference type="EMBL" id="JAZDQJ010000006">
    <property type="protein sequence ID" value="MEE1933187.1"/>
    <property type="molecule type" value="Genomic_DNA"/>
</dbReference>
<keyword evidence="2 3" id="KW-0786">Thiamine pyrophosphate</keyword>
<evidence type="ECO:0000259" key="4">
    <source>
        <dbReference type="Pfam" id="PF00205"/>
    </source>
</evidence>
<comment type="caution">
    <text evidence="7">The sequence shown here is derived from an EMBL/GenBank/DDBJ whole genome shotgun (WGS) entry which is preliminary data.</text>
</comment>
<dbReference type="Pfam" id="PF02775">
    <property type="entry name" value="TPP_enzyme_C"/>
    <property type="match status" value="1"/>
</dbReference>
<evidence type="ECO:0000256" key="1">
    <source>
        <dbReference type="ARBA" id="ARBA00007812"/>
    </source>
</evidence>
<comment type="similarity">
    <text evidence="1 3">Belongs to the TPP enzyme family.</text>
</comment>